<evidence type="ECO:0000256" key="1">
    <source>
        <dbReference type="SAM" id="MobiDB-lite"/>
    </source>
</evidence>
<reference evidence="2 3" key="1">
    <citation type="journal article" date="2013" name="Genome Announc.">
        <title>Genome Sequence of Streptomyces violaceusniger Strain SPC6, a Halotolerant Streptomycete That Exhibits Rapid Growth and Development.</title>
        <authorList>
            <person name="Chen X."/>
            <person name="Zhang B."/>
            <person name="Zhang W."/>
            <person name="Wu X."/>
            <person name="Zhang M."/>
            <person name="Chen T."/>
            <person name="Liu G."/>
            <person name="Dyson P."/>
        </authorList>
    </citation>
    <scope>NUCLEOTIDE SEQUENCE [LARGE SCALE GENOMIC DNA]</scope>
    <source>
        <strain evidence="2 3">SPC6</strain>
    </source>
</reference>
<gene>
    <name evidence="2" type="ORF">J116_019095</name>
</gene>
<keyword evidence="3" id="KW-1185">Reference proteome</keyword>
<dbReference type="eggNOG" id="ENOG5030ATV">
    <property type="taxonomic scope" value="Bacteria"/>
</dbReference>
<protein>
    <submittedName>
        <fullName evidence="2">Uncharacterized protein</fullName>
    </submittedName>
</protein>
<dbReference type="STRING" id="1306406.J116_019095"/>
<feature type="compositionally biased region" description="Basic and acidic residues" evidence="1">
    <location>
        <begin position="7"/>
        <end position="18"/>
    </location>
</feature>
<dbReference type="RefSeq" id="WP_023588676.1">
    <property type="nucleotide sequence ID" value="NZ_ASHX02000001.1"/>
</dbReference>
<feature type="region of interest" description="Disordered" evidence="1">
    <location>
        <begin position="1"/>
        <end position="56"/>
    </location>
</feature>
<dbReference type="AlphaFoldDB" id="A0A1D3DV98"/>
<evidence type="ECO:0000313" key="3">
    <source>
        <dbReference type="Proteomes" id="UP000095329"/>
    </source>
</evidence>
<organism evidence="2 3">
    <name type="scientific">Streptomyces thermolilacinus SPC6</name>
    <dbReference type="NCBI Taxonomy" id="1306406"/>
    <lineage>
        <taxon>Bacteria</taxon>
        <taxon>Bacillati</taxon>
        <taxon>Actinomycetota</taxon>
        <taxon>Actinomycetes</taxon>
        <taxon>Kitasatosporales</taxon>
        <taxon>Streptomycetaceae</taxon>
        <taxon>Streptomyces</taxon>
    </lineage>
</organism>
<accession>A0A1D3DV98</accession>
<name>A0A1D3DV98_9ACTN</name>
<dbReference type="EMBL" id="ASHX02000001">
    <property type="protein sequence ID" value="OEJ96252.1"/>
    <property type="molecule type" value="Genomic_DNA"/>
</dbReference>
<proteinExistence type="predicted"/>
<comment type="caution">
    <text evidence="2">The sequence shown here is derived from an EMBL/GenBank/DDBJ whole genome shotgun (WGS) entry which is preliminary data.</text>
</comment>
<sequence length="153" mass="16369">MSWDEWEQLKTEAAERQSSRMRLNQLPASDPAGGDGGGSSGDLRTRKQAWTRAGEGVKGLKADISEGLKKLDDGQSGVAESSGCQSAAAQKELYDSWRSYGGKVSGRCGTVGGLLERAGRDLAMTDKAIEEEFARIRAQYQDTEPVGGQAKGR</sequence>
<dbReference type="Proteomes" id="UP000095329">
    <property type="component" value="Unassembled WGS sequence"/>
</dbReference>
<evidence type="ECO:0000313" key="2">
    <source>
        <dbReference type="EMBL" id="OEJ96252.1"/>
    </source>
</evidence>